<feature type="region of interest" description="Disordered" evidence="13">
    <location>
        <begin position="30"/>
        <end position="106"/>
    </location>
</feature>
<dbReference type="GO" id="GO:0042742">
    <property type="term" value="P:defense response to bacterium"/>
    <property type="evidence" value="ECO:0007669"/>
    <property type="project" value="UniProtKB-KW"/>
</dbReference>
<gene>
    <name evidence="15" type="ORF">E2F48_16280</name>
</gene>
<dbReference type="GO" id="GO:0016998">
    <property type="term" value="P:cell wall macromolecule catabolic process"/>
    <property type="evidence" value="ECO:0007669"/>
    <property type="project" value="InterPro"/>
</dbReference>
<evidence type="ECO:0000256" key="13">
    <source>
        <dbReference type="SAM" id="MobiDB-lite"/>
    </source>
</evidence>
<keyword evidence="9" id="KW-0378">Hydrolase</keyword>
<name>A0A4R5TRG7_9MICC</name>
<evidence type="ECO:0000256" key="14">
    <source>
        <dbReference type="SAM" id="SignalP"/>
    </source>
</evidence>
<dbReference type="Gene3D" id="2.115.10.10">
    <property type="entry name" value="Tachylectin 2"/>
    <property type="match status" value="2"/>
</dbReference>
<keyword evidence="5" id="KW-0964">Secreted</keyword>
<feature type="region of interest" description="Disordered" evidence="13">
    <location>
        <begin position="155"/>
        <end position="190"/>
    </location>
</feature>
<keyword evidence="16" id="KW-1185">Reference proteome</keyword>
<keyword evidence="10" id="KW-1015">Disulfide bond</keyword>
<dbReference type="OrthoDB" id="287365at2"/>
<dbReference type="SMART" id="SM00641">
    <property type="entry name" value="Glyco_25"/>
    <property type="match status" value="1"/>
</dbReference>
<dbReference type="Gene3D" id="3.20.20.80">
    <property type="entry name" value="Glycosidases"/>
    <property type="match status" value="1"/>
</dbReference>
<evidence type="ECO:0000256" key="3">
    <source>
        <dbReference type="ARBA" id="ARBA00010646"/>
    </source>
</evidence>
<comment type="function">
    <text evidence="12">This enzyme has both lysozyme (acetylmuramidase) and diacetylmuramidase activities.</text>
</comment>
<dbReference type="PANTHER" id="PTHR34135:SF2">
    <property type="entry name" value="LYSOZYME"/>
    <property type="match status" value="1"/>
</dbReference>
<dbReference type="GO" id="GO:0005576">
    <property type="term" value="C:extracellular region"/>
    <property type="evidence" value="ECO:0007669"/>
    <property type="project" value="UniProtKB-SubCell"/>
</dbReference>
<dbReference type="PROSITE" id="PS51904">
    <property type="entry name" value="GLYCOSYL_HYDROL_F25_2"/>
    <property type="match status" value="1"/>
</dbReference>
<dbReference type="GO" id="GO:0009253">
    <property type="term" value="P:peptidoglycan catabolic process"/>
    <property type="evidence" value="ECO:0007669"/>
    <property type="project" value="InterPro"/>
</dbReference>
<dbReference type="InterPro" id="IPR017853">
    <property type="entry name" value="GH"/>
</dbReference>
<sequence length="969" mass="102184">MKTYSPATLLAVTLLTAALVGATTPVAALATSPEDKPLSTATAEPAPSEPAAPGVPAPAAPDTAPAPTSPPSAVTPPENAPAHPVPAETGTSAEGAADPENTESPVLSPAEYARNAAALAKLIGPHGASLGQGVERLAETGDPQVPTDEELARIAEDGSGSPGNELTLPHAPSVQGADKTGITDSPQQGDFPMAQPTFQATINYWRPAGILGVDVSSWQGNVDWAAAWRQGSRFAYTKATQALNYTNPYFRGQYSGAEAVGMDRGAYHFAIPNVSSGAAQADFFLRNGGGWTADGKTLPPLLDVEYNPYPELGNRCYNMSPTQMVNWIRDFSNTMLRRTGRLPMIYSTTDWWNGCTGNSTAFANHPLHIAAYNNCCTGPLPAGWRTYSLWQYTHEGPVVGDWNQWNGSAAGLDRFVRNTTSSTPAPAPAPVLDKSLMVVNAGDFNGSGTDDLVSRRTDGTLWFHDGTGTGSFRAPVRIGSGWGIYSQLIGGQDFNGDGRPDLVGRKTDGTLWFYAGTGAVSATAEGYRGAVKSGAGWNAFDIMVSPGDFTGDRRADLIARKPDGTLWLYRGTGTGPGIVTGAVRIGTGGWTGFNMITGAGDYTGDGRADLLARKPDGTLWLYQGTGNVSTTSNGYLPGRAIATGWSGYADVVGASDFNRDGKTDLVGFKADMSLWFFAGTAMTDNGYKPAVRTATSGWQDYTALVSPGDFNANGTRDLIGRKKDGTLWFLNGNGSGGYGTALKIGARGWNSFAQILAPGDFNADGRADLLARHTDGSLWFYAGTGTVNTTNEGYKPGRKIAATGWQNFDQVITPGDYNGDAKPDLLGRRADGTLWFWPGTGTVSATSRGYGTAVRIGTGGWQNFNHVLSPGDFNGDKRNDLIARKPDGTLWFYPGTGTINTTNPGYKPATKIGASGWNTYTHILSPGDITRDTKPDLLATRTDGSLWRYTGTGMPTNPGYTTATTAGKL</sequence>
<reference evidence="15 16" key="1">
    <citation type="submission" date="2019-03" db="EMBL/GenBank/DDBJ databases">
        <title>Arthrobacter sp. nov., an bacterium isolated from biocrust in Mu Us Desert.</title>
        <authorList>
            <person name="Lixiong L."/>
        </authorList>
    </citation>
    <scope>NUCLEOTIDE SEQUENCE [LARGE SCALE GENOMIC DNA]</scope>
    <source>
        <strain evidence="15 16">SLN-3</strain>
    </source>
</reference>
<dbReference type="FunFam" id="3.20.20.80:FF:000060">
    <property type="entry name" value="Lysozyme M1"/>
    <property type="match status" value="1"/>
</dbReference>
<dbReference type="GO" id="GO:0016052">
    <property type="term" value="P:carbohydrate catabolic process"/>
    <property type="evidence" value="ECO:0007669"/>
    <property type="project" value="TreeGrafter"/>
</dbReference>
<evidence type="ECO:0000256" key="7">
    <source>
        <dbReference type="ARBA" id="ARBA00022638"/>
    </source>
</evidence>
<evidence type="ECO:0000256" key="2">
    <source>
        <dbReference type="ARBA" id="ARBA00004613"/>
    </source>
</evidence>
<keyword evidence="8 14" id="KW-0732">Signal</keyword>
<dbReference type="SUPFAM" id="SSF51445">
    <property type="entry name" value="(Trans)glycosidases"/>
    <property type="match status" value="1"/>
</dbReference>
<evidence type="ECO:0000256" key="12">
    <source>
        <dbReference type="ARBA" id="ARBA00055588"/>
    </source>
</evidence>
<dbReference type="GO" id="GO:0003796">
    <property type="term" value="F:lysozyme activity"/>
    <property type="evidence" value="ECO:0007669"/>
    <property type="project" value="UniProtKB-EC"/>
</dbReference>
<organism evidence="15 16">
    <name type="scientific">Arthrobacter crusticola</name>
    <dbReference type="NCBI Taxonomy" id="2547960"/>
    <lineage>
        <taxon>Bacteria</taxon>
        <taxon>Bacillati</taxon>
        <taxon>Actinomycetota</taxon>
        <taxon>Actinomycetes</taxon>
        <taxon>Micrococcales</taxon>
        <taxon>Micrococcaceae</taxon>
        <taxon>Arthrobacter</taxon>
    </lineage>
</organism>
<evidence type="ECO:0000256" key="4">
    <source>
        <dbReference type="ARBA" id="ARBA00012732"/>
    </source>
</evidence>
<dbReference type="Proteomes" id="UP000295411">
    <property type="component" value="Unassembled WGS sequence"/>
</dbReference>
<dbReference type="Pfam" id="PF01183">
    <property type="entry name" value="Glyco_hydro_25"/>
    <property type="match status" value="1"/>
</dbReference>
<keyword evidence="7" id="KW-0081">Bacteriolytic enzyme</keyword>
<feature type="signal peptide" evidence="14">
    <location>
        <begin position="1"/>
        <end position="30"/>
    </location>
</feature>
<dbReference type="SUPFAM" id="SSF50934">
    <property type="entry name" value="Tachylectin-2"/>
    <property type="match status" value="1"/>
</dbReference>
<dbReference type="InterPro" id="IPR036813">
    <property type="entry name" value="Tachylectin2_sf"/>
</dbReference>
<comment type="similarity">
    <text evidence="3">Belongs to the glycosyl hydrolase 25 family.</text>
</comment>
<dbReference type="RefSeq" id="WP_133405008.1">
    <property type="nucleotide sequence ID" value="NZ_SMTK01000006.1"/>
</dbReference>
<accession>A0A4R5TRG7</accession>
<evidence type="ECO:0000256" key="6">
    <source>
        <dbReference type="ARBA" id="ARBA00022529"/>
    </source>
</evidence>
<evidence type="ECO:0000313" key="16">
    <source>
        <dbReference type="Proteomes" id="UP000295411"/>
    </source>
</evidence>
<dbReference type="InterPro" id="IPR002053">
    <property type="entry name" value="Glyco_hydro_25"/>
</dbReference>
<evidence type="ECO:0000256" key="11">
    <source>
        <dbReference type="ARBA" id="ARBA00023295"/>
    </source>
</evidence>
<comment type="subcellular location">
    <subcellularLocation>
        <location evidence="2">Secreted</location>
    </subcellularLocation>
</comment>
<evidence type="ECO:0000256" key="5">
    <source>
        <dbReference type="ARBA" id="ARBA00022525"/>
    </source>
</evidence>
<dbReference type="PANTHER" id="PTHR34135">
    <property type="entry name" value="LYSOZYME"/>
    <property type="match status" value="1"/>
</dbReference>
<keyword evidence="11" id="KW-0326">Glycosidase</keyword>
<keyword evidence="6" id="KW-0929">Antimicrobial</keyword>
<feature type="chain" id="PRO_5020702213" description="lysozyme" evidence="14">
    <location>
        <begin position="31"/>
        <end position="969"/>
    </location>
</feature>
<evidence type="ECO:0000256" key="9">
    <source>
        <dbReference type="ARBA" id="ARBA00022801"/>
    </source>
</evidence>
<dbReference type="InterPro" id="IPR013517">
    <property type="entry name" value="FG-GAP"/>
</dbReference>
<comment type="catalytic activity">
    <reaction evidence="1">
        <text>Hydrolysis of (1-&gt;4)-beta-linkages between N-acetylmuramic acid and N-acetyl-D-glucosamine residues in a peptidoglycan and between N-acetyl-D-glucosamine residues in chitodextrins.</text>
        <dbReference type="EC" id="3.2.1.17"/>
    </reaction>
</comment>
<evidence type="ECO:0000256" key="8">
    <source>
        <dbReference type="ARBA" id="ARBA00022729"/>
    </source>
</evidence>
<dbReference type="EMBL" id="SMTK01000006">
    <property type="protein sequence ID" value="TDK23543.1"/>
    <property type="molecule type" value="Genomic_DNA"/>
</dbReference>
<evidence type="ECO:0000313" key="15">
    <source>
        <dbReference type="EMBL" id="TDK23543.1"/>
    </source>
</evidence>
<dbReference type="Pfam" id="PF13517">
    <property type="entry name" value="FG-GAP_3"/>
    <property type="match status" value="4"/>
</dbReference>
<protein>
    <recommendedName>
        <fullName evidence="4">lysozyme</fullName>
        <ecNumber evidence="4">3.2.1.17</ecNumber>
    </recommendedName>
</protein>
<dbReference type="EC" id="3.2.1.17" evidence="4"/>
<dbReference type="CDD" id="cd06412">
    <property type="entry name" value="GH25_CH-type"/>
    <property type="match status" value="1"/>
</dbReference>
<dbReference type="SUPFAM" id="SSF69318">
    <property type="entry name" value="Integrin alpha N-terminal domain"/>
    <property type="match status" value="2"/>
</dbReference>
<dbReference type="AlphaFoldDB" id="A0A4R5TRG7"/>
<dbReference type="InterPro" id="IPR028994">
    <property type="entry name" value="Integrin_alpha_N"/>
</dbReference>
<dbReference type="InterPro" id="IPR018077">
    <property type="entry name" value="Glyco_hydro_fam25_subgr"/>
</dbReference>
<dbReference type="GO" id="GO:0031640">
    <property type="term" value="P:killing of cells of another organism"/>
    <property type="evidence" value="ECO:0007669"/>
    <property type="project" value="UniProtKB-KW"/>
</dbReference>
<comment type="caution">
    <text evidence="15">The sequence shown here is derived from an EMBL/GenBank/DDBJ whole genome shotgun (WGS) entry which is preliminary data.</text>
</comment>
<feature type="compositionally biased region" description="Pro residues" evidence="13">
    <location>
        <begin position="47"/>
        <end position="59"/>
    </location>
</feature>
<evidence type="ECO:0000256" key="10">
    <source>
        <dbReference type="ARBA" id="ARBA00023157"/>
    </source>
</evidence>
<proteinExistence type="inferred from homology"/>
<evidence type="ECO:0000256" key="1">
    <source>
        <dbReference type="ARBA" id="ARBA00000632"/>
    </source>
</evidence>